<reference evidence="3" key="1">
    <citation type="journal article" date="2019" name="Int. J. Syst. Evol. Microbiol.">
        <title>The Global Catalogue of Microorganisms (GCM) 10K type strain sequencing project: providing services to taxonomists for standard genome sequencing and annotation.</title>
        <authorList>
            <consortium name="The Broad Institute Genomics Platform"/>
            <consortium name="The Broad Institute Genome Sequencing Center for Infectious Disease"/>
            <person name="Wu L."/>
            <person name="Ma J."/>
        </authorList>
    </citation>
    <scope>NUCLEOTIDE SEQUENCE [LARGE SCALE GENOMIC DNA]</scope>
    <source>
        <strain evidence="3">JCM 18200</strain>
    </source>
</reference>
<name>A0ABP9BKP6_9SPHI</name>
<evidence type="ECO:0008006" key="4">
    <source>
        <dbReference type="Google" id="ProtNLM"/>
    </source>
</evidence>
<feature type="coiled-coil region" evidence="1">
    <location>
        <begin position="5"/>
        <end position="90"/>
    </location>
</feature>
<evidence type="ECO:0000313" key="3">
    <source>
        <dbReference type="Proteomes" id="UP001501411"/>
    </source>
</evidence>
<gene>
    <name evidence="2" type="ORF">GCM10023231_24670</name>
</gene>
<keyword evidence="1" id="KW-0175">Coiled coil</keyword>
<dbReference type="RefSeq" id="WP_345232096.1">
    <property type="nucleotide sequence ID" value="NZ_BAABIQ010000036.1"/>
</dbReference>
<dbReference type="InterPro" id="IPR006708">
    <property type="entry name" value="Pex19"/>
</dbReference>
<evidence type="ECO:0000313" key="2">
    <source>
        <dbReference type="EMBL" id="GAA4795318.1"/>
    </source>
</evidence>
<organism evidence="2 3">
    <name type="scientific">Olivibacter ginsenosidimutans</name>
    <dbReference type="NCBI Taxonomy" id="1176537"/>
    <lineage>
        <taxon>Bacteria</taxon>
        <taxon>Pseudomonadati</taxon>
        <taxon>Bacteroidota</taxon>
        <taxon>Sphingobacteriia</taxon>
        <taxon>Sphingobacteriales</taxon>
        <taxon>Sphingobacteriaceae</taxon>
        <taxon>Olivibacter</taxon>
    </lineage>
</organism>
<dbReference type="EMBL" id="BAABIQ010000036">
    <property type="protein sequence ID" value="GAA4795318.1"/>
    <property type="molecule type" value="Genomic_DNA"/>
</dbReference>
<sequence>MQKQIKGYETALKALGYQYDQLQRKIDDSVGKSYYNDSEAAIANLQQQIKNLAAARDAESKKKKKDQSAIDGYNEAIINAQNAIEDINKSVSEQLLQTNFKQLSDNIANALLSAFEAGEDGIKAMDDTFDQFIKNALANSLKLKLIEPLIKNMTDDLTKYMMGNDQSLAGYDFTGWRQQLEDAGKDFSSALDEAYKGLGLEKSGNSSGSDGLAGTIGRSITEDTANKWMGVQLNMYTIAKNHYAEALVQTKLQQSYLSIATRNLDAALGIERNTAATVSELKNAVGYLTTIANNTKQGMSGRDSGR</sequence>
<evidence type="ECO:0000256" key="1">
    <source>
        <dbReference type="SAM" id="Coils"/>
    </source>
</evidence>
<protein>
    <recommendedName>
        <fullName evidence="4">Phage tail tape measure protein</fullName>
    </recommendedName>
</protein>
<dbReference type="Pfam" id="PF04614">
    <property type="entry name" value="Pex19"/>
    <property type="match status" value="1"/>
</dbReference>
<comment type="caution">
    <text evidence="2">The sequence shown here is derived from an EMBL/GenBank/DDBJ whole genome shotgun (WGS) entry which is preliminary data.</text>
</comment>
<keyword evidence="3" id="KW-1185">Reference proteome</keyword>
<accession>A0ABP9BKP6</accession>
<proteinExistence type="predicted"/>
<dbReference type="Proteomes" id="UP001501411">
    <property type="component" value="Unassembled WGS sequence"/>
</dbReference>